<evidence type="ECO:0000313" key="1">
    <source>
        <dbReference type="EMBL" id="CAF2968027.1"/>
    </source>
</evidence>
<name>A0A7R8D1C7_LEPSM</name>
<sequence>MKVKTLLLSVFLLFGITNGNISNQLKGKISNSSSIVKRAIPDKLEDLTRAIIIDEDKLPGIDVKDGQKCVQKIIQVQETEYDRGLECQHTFKKKCHVTYVTDFSSAPERRCETTFKKNCHISFKAVPYTEKVKKCHTPYTKKCGDEIQGELVCKDIYEDFCETRFKKYDILQDEPECELVKDLRCKNITIDLLHIPHDNDGGSKVPYAVKETCENWPKQKCELKKKTVQKIHPKTECKKVSREVCAPENCETLPGEEICHEDSQTRIQNIPEENCDLEPEENCRLESTLVPKLVPKENCVKVPKEICVNTKKNPKTITKPILKNWCYDPKKLSGNVDKL</sequence>
<evidence type="ECO:0000313" key="2">
    <source>
        <dbReference type="Proteomes" id="UP000675881"/>
    </source>
</evidence>
<keyword evidence="2" id="KW-1185">Reference proteome</keyword>
<dbReference type="AlphaFoldDB" id="A0A7R8D1C7"/>
<dbReference type="EMBL" id="HG994585">
    <property type="protein sequence ID" value="CAF2968027.1"/>
    <property type="molecule type" value="Genomic_DNA"/>
</dbReference>
<dbReference type="Proteomes" id="UP000675881">
    <property type="component" value="Chromosome 6"/>
</dbReference>
<gene>
    <name evidence="1" type="ORF">LSAA_11892</name>
</gene>
<organism evidence="1 2">
    <name type="scientific">Lepeophtheirus salmonis</name>
    <name type="common">Salmon louse</name>
    <name type="synonym">Caligus salmonis</name>
    <dbReference type="NCBI Taxonomy" id="72036"/>
    <lineage>
        <taxon>Eukaryota</taxon>
        <taxon>Metazoa</taxon>
        <taxon>Ecdysozoa</taxon>
        <taxon>Arthropoda</taxon>
        <taxon>Crustacea</taxon>
        <taxon>Multicrustacea</taxon>
        <taxon>Hexanauplia</taxon>
        <taxon>Copepoda</taxon>
        <taxon>Siphonostomatoida</taxon>
        <taxon>Caligidae</taxon>
        <taxon>Lepeophtheirus</taxon>
    </lineage>
</organism>
<accession>A0A7R8D1C7</accession>
<dbReference type="OrthoDB" id="6364333at2759"/>
<reference evidence="1" key="1">
    <citation type="submission" date="2021-02" db="EMBL/GenBank/DDBJ databases">
        <authorList>
            <person name="Bekaert M."/>
        </authorList>
    </citation>
    <scope>NUCLEOTIDE SEQUENCE</scope>
    <source>
        <strain evidence="1">IoA-00</strain>
    </source>
</reference>
<proteinExistence type="predicted"/>
<protein>
    <submittedName>
        <fullName evidence="1">(salmon louse) hypothetical protein</fullName>
    </submittedName>
</protein>